<feature type="non-terminal residue" evidence="1">
    <location>
        <position position="1"/>
    </location>
</feature>
<accession>A0AAV5UIC7</accession>
<dbReference type="EMBL" id="BTSX01000006">
    <property type="protein sequence ID" value="GMT06068.1"/>
    <property type="molecule type" value="Genomic_DNA"/>
</dbReference>
<gene>
    <name evidence="1" type="ORF">PENTCL1PPCAC_28242</name>
</gene>
<keyword evidence="2" id="KW-1185">Reference proteome</keyword>
<name>A0AAV5UIC7_9BILA</name>
<protein>
    <submittedName>
        <fullName evidence="1">Uncharacterized protein</fullName>
    </submittedName>
</protein>
<dbReference type="Proteomes" id="UP001432027">
    <property type="component" value="Unassembled WGS sequence"/>
</dbReference>
<feature type="non-terminal residue" evidence="1">
    <location>
        <position position="71"/>
    </location>
</feature>
<reference evidence="1" key="1">
    <citation type="submission" date="2023-10" db="EMBL/GenBank/DDBJ databases">
        <title>Genome assembly of Pristionchus species.</title>
        <authorList>
            <person name="Yoshida K."/>
            <person name="Sommer R.J."/>
        </authorList>
    </citation>
    <scope>NUCLEOTIDE SEQUENCE</scope>
    <source>
        <strain evidence="1">RS0144</strain>
    </source>
</reference>
<sequence>SRAKLAVEGVIINSGKIFCKDRKWTASNDSEVSSHVCARKCGPGVCDVLPRKFFEDAPTYIPFVISPPDHD</sequence>
<organism evidence="1 2">
    <name type="scientific">Pristionchus entomophagus</name>
    <dbReference type="NCBI Taxonomy" id="358040"/>
    <lineage>
        <taxon>Eukaryota</taxon>
        <taxon>Metazoa</taxon>
        <taxon>Ecdysozoa</taxon>
        <taxon>Nematoda</taxon>
        <taxon>Chromadorea</taxon>
        <taxon>Rhabditida</taxon>
        <taxon>Rhabditina</taxon>
        <taxon>Diplogasteromorpha</taxon>
        <taxon>Diplogasteroidea</taxon>
        <taxon>Neodiplogasteridae</taxon>
        <taxon>Pristionchus</taxon>
    </lineage>
</organism>
<evidence type="ECO:0000313" key="1">
    <source>
        <dbReference type="EMBL" id="GMT06068.1"/>
    </source>
</evidence>
<comment type="caution">
    <text evidence="1">The sequence shown here is derived from an EMBL/GenBank/DDBJ whole genome shotgun (WGS) entry which is preliminary data.</text>
</comment>
<evidence type="ECO:0000313" key="2">
    <source>
        <dbReference type="Proteomes" id="UP001432027"/>
    </source>
</evidence>
<dbReference type="AlphaFoldDB" id="A0AAV5UIC7"/>
<proteinExistence type="predicted"/>